<evidence type="ECO:0000256" key="5">
    <source>
        <dbReference type="SAM" id="Phobius"/>
    </source>
</evidence>
<dbReference type="Pfam" id="PF01124">
    <property type="entry name" value="MAPEG"/>
    <property type="match status" value="1"/>
</dbReference>
<feature type="transmembrane region" description="Helical" evidence="5">
    <location>
        <begin position="16"/>
        <end position="36"/>
    </location>
</feature>
<reference evidence="6" key="1">
    <citation type="submission" date="2013-01" db="EMBL/GenBank/DDBJ databases">
        <title>Genome draft of Hydrogenophaga taeniospiralis 2K1.</title>
        <authorList>
            <person name="Gomila M."/>
            <person name="Lalucat J."/>
        </authorList>
    </citation>
    <scope>NUCLEOTIDE SEQUENCE</scope>
    <source>
        <strain evidence="6">CCUG 15921</strain>
    </source>
</reference>
<evidence type="ECO:0000313" key="6">
    <source>
        <dbReference type="EMBL" id="MDG5974924.1"/>
    </source>
</evidence>
<comment type="caution">
    <text evidence="6">The sequence shown here is derived from an EMBL/GenBank/DDBJ whole genome shotgun (WGS) entry which is preliminary data.</text>
</comment>
<proteinExistence type="predicted"/>
<evidence type="ECO:0000313" key="7">
    <source>
        <dbReference type="Proteomes" id="UP001152876"/>
    </source>
</evidence>
<feature type="transmembrane region" description="Helical" evidence="5">
    <location>
        <begin position="79"/>
        <end position="106"/>
    </location>
</feature>
<evidence type="ECO:0000256" key="3">
    <source>
        <dbReference type="ARBA" id="ARBA00022989"/>
    </source>
</evidence>
<protein>
    <submittedName>
        <fullName evidence="6">Membrane-associated protein in eicosanoid and glutathione metabolism (Mapeg)</fullName>
    </submittedName>
</protein>
<feature type="transmembrane region" description="Helical" evidence="5">
    <location>
        <begin position="126"/>
        <end position="148"/>
    </location>
</feature>
<dbReference type="Proteomes" id="UP001152876">
    <property type="component" value="Unassembled WGS sequence"/>
</dbReference>
<accession>A0A9X4NQT7</accession>
<keyword evidence="2 5" id="KW-0812">Transmembrane</keyword>
<keyword evidence="7" id="KW-1185">Reference proteome</keyword>
<keyword evidence="4 5" id="KW-0472">Membrane</keyword>
<dbReference type="InterPro" id="IPR023352">
    <property type="entry name" value="MAPEG-like_dom_sf"/>
</dbReference>
<sequence>MNKGKQEEGIVKQSSIFWPTLILVAWTFLVLVQVPIRRFRAAFAGRVTAADFACGESDRVPTDVALPNRLFMNLVEVPVLFYTVSIIGFVTGNVTPALLSLAWLYLGLRLLHSVIYLTYNHVVHRFVVFAASNGVVIAMLMLLGWALAG</sequence>
<dbReference type="AlphaFoldDB" id="A0A9X4NQT7"/>
<evidence type="ECO:0000256" key="2">
    <source>
        <dbReference type="ARBA" id="ARBA00022692"/>
    </source>
</evidence>
<evidence type="ECO:0000256" key="1">
    <source>
        <dbReference type="ARBA" id="ARBA00004370"/>
    </source>
</evidence>
<comment type="subcellular location">
    <subcellularLocation>
        <location evidence="1">Membrane</location>
    </subcellularLocation>
</comment>
<dbReference type="SUPFAM" id="SSF161084">
    <property type="entry name" value="MAPEG domain-like"/>
    <property type="match status" value="1"/>
</dbReference>
<organism evidence="6 7">
    <name type="scientific">Hydrogenophaga taeniospiralis CCUG 15921</name>
    <dbReference type="NCBI Taxonomy" id="1281780"/>
    <lineage>
        <taxon>Bacteria</taxon>
        <taxon>Pseudomonadati</taxon>
        <taxon>Pseudomonadota</taxon>
        <taxon>Betaproteobacteria</taxon>
        <taxon>Burkholderiales</taxon>
        <taxon>Comamonadaceae</taxon>
        <taxon>Hydrogenophaga</taxon>
    </lineage>
</organism>
<keyword evidence="3 5" id="KW-1133">Transmembrane helix</keyword>
<name>A0A9X4NQT7_9BURK</name>
<dbReference type="Gene3D" id="1.20.120.550">
    <property type="entry name" value="Membrane associated eicosanoid/glutathione metabolism-like domain"/>
    <property type="match status" value="1"/>
</dbReference>
<dbReference type="InterPro" id="IPR001129">
    <property type="entry name" value="Membr-assoc_MAPEG"/>
</dbReference>
<gene>
    <name evidence="6" type="ORF">H010_06635</name>
</gene>
<dbReference type="GO" id="GO:0016020">
    <property type="term" value="C:membrane"/>
    <property type="evidence" value="ECO:0007669"/>
    <property type="project" value="UniProtKB-SubCell"/>
</dbReference>
<evidence type="ECO:0000256" key="4">
    <source>
        <dbReference type="ARBA" id="ARBA00023136"/>
    </source>
</evidence>
<dbReference type="EMBL" id="AOGK01000004">
    <property type="protein sequence ID" value="MDG5974924.1"/>
    <property type="molecule type" value="Genomic_DNA"/>
</dbReference>